<comment type="caution">
    <text evidence="2">The sequence shown here is derived from an EMBL/GenBank/DDBJ whole genome shotgun (WGS) entry which is preliminary data.</text>
</comment>
<accession>A0A1U7P2F5</accession>
<protein>
    <submittedName>
        <fullName evidence="2">Uncharacterized protein</fullName>
    </submittedName>
</protein>
<name>A0A1U7P2F5_9DEIO</name>
<gene>
    <name evidence="2" type="ORF">BOO71_0003238</name>
</gene>
<feature type="region of interest" description="Disordered" evidence="1">
    <location>
        <begin position="1"/>
        <end position="34"/>
    </location>
</feature>
<reference evidence="2 3" key="1">
    <citation type="submission" date="2017-01" db="EMBL/GenBank/DDBJ databases">
        <title>Genome Analysis of Deinococcus marmoris KOPRI26562.</title>
        <authorList>
            <person name="Kim J.H."/>
            <person name="Oh H.-M."/>
        </authorList>
    </citation>
    <scope>NUCLEOTIDE SEQUENCE [LARGE SCALE GENOMIC DNA]</scope>
    <source>
        <strain evidence="2 3">KOPRI26562</strain>
    </source>
</reference>
<dbReference type="EMBL" id="MSTI01000036">
    <property type="protein sequence ID" value="OLV19352.1"/>
    <property type="molecule type" value="Genomic_DNA"/>
</dbReference>
<dbReference type="Proteomes" id="UP000186607">
    <property type="component" value="Unassembled WGS sequence"/>
</dbReference>
<dbReference type="AlphaFoldDB" id="A0A1U7P2F5"/>
<proteinExistence type="predicted"/>
<organism evidence="2 3">
    <name type="scientific">Deinococcus marmoris</name>
    <dbReference type="NCBI Taxonomy" id="249408"/>
    <lineage>
        <taxon>Bacteria</taxon>
        <taxon>Thermotogati</taxon>
        <taxon>Deinococcota</taxon>
        <taxon>Deinococci</taxon>
        <taxon>Deinococcales</taxon>
        <taxon>Deinococcaceae</taxon>
        <taxon>Deinococcus</taxon>
    </lineage>
</organism>
<dbReference type="OrthoDB" id="72250at2"/>
<sequence>MSPESSKPDAKNPDASKPDVNKTDKPISPNDRARLDPVFMQVVLDVQAQVQQTQPTQAGNLAAMFHKETMGDALQGLAMLIAGWNQNRIDGAGLGRTVKSLRALDLPELAGRMERLRQIDEG</sequence>
<evidence type="ECO:0000256" key="1">
    <source>
        <dbReference type="SAM" id="MobiDB-lite"/>
    </source>
</evidence>
<evidence type="ECO:0000313" key="2">
    <source>
        <dbReference type="EMBL" id="OLV19352.1"/>
    </source>
</evidence>
<evidence type="ECO:0000313" key="3">
    <source>
        <dbReference type="Proteomes" id="UP000186607"/>
    </source>
</evidence>
<keyword evidence="3" id="KW-1185">Reference proteome</keyword>